<accession>A0A382IKT3</accession>
<dbReference type="SUPFAM" id="SSF52374">
    <property type="entry name" value="Nucleotidylyl transferase"/>
    <property type="match status" value="1"/>
</dbReference>
<evidence type="ECO:0000256" key="2">
    <source>
        <dbReference type="ARBA" id="ARBA00022695"/>
    </source>
</evidence>
<proteinExistence type="predicted"/>
<evidence type="ECO:0000259" key="3">
    <source>
        <dbReference type="Pfam" id="PF01467"/>
    </source>
</evidence>
<sequence>MKKVFISGCYDIIHGGHVQFFNEAKALGDYLIVCIASDDVLWMEKKRKSSLPNEHKKSVIQSLEMVNEVVVGETMEMGLDFKDHFLRIKPDILVVTKDDKYEKIKRELCAQIGTEYHVFPKIPPTFNPVNTAGIINRIQAPQEAPLRVDFAGGWLDVPKLSKKGGFIVNC</sequence>
<dbReference type="EMBL" id="UINC01067832">
    <property type="protein sequence ID" value="SVB99882.1"/>
    <property type="molecule type" value="Genomic_DNA"/>
</dbReference>
<reference evidence="4" key="1">
    <citation type="submission" date="2018-05" db="EMBL/GenBank/DDBJ databases">
        <authorList>
            <person name="Lanie J.A."/>
            <person name="Ng W.-L."/>
            <person name="Kazmierczak K.M."/>
            <person name="Andrzejewski T.M."/>
            <person name="Davidsen T.M."/>
            <person name="Wayne K.J."/>
            <person name="Tettelin H."/>
            <person name="Glass J.I."/>
            <person name="Rusch D."/>
            <person name="Podicherti R."/>
            <person name="Tsui H.-C.T."/>
            <person name="Winkler M.E."/>
        </authorList>
    </citation>
    <scope>NUCLEOTIDE SEQUENCE</scope>
</reference>
<dbReference type="AlphaFoldDB" id="A0A382IKT3"/>
<name>A0A382IKT3_9ZZZZ</name>
<dbReference type="Gene3D" id="3.40.50.620">
    <property type="entry name" value="HUPs"/>
    <property type="match status" value="1"/>
</dbReference>
<dbReference type="InterPro" id="IPR014729">
    <property type="entry name" value="Rossmann-like_a/b/a_fold"/>
</dbReference>
<dbReference type="PANTHER" id="PTHR43793:SF1">
    <property type="entry name" value="FAD SYNTHASE"/>
    <property type="match status" value="1"/>
</dbReference>
<keyword evidence="2" id="KW-0548">Nucleotidyltransferase</keyword>
<gene>
    <name evidence="4" type="ORF">METZ01_LOCUS252736</name>
</gene>
<dbReference type="PANTHER" id="PTHR43793">
    <property type="entry name" value="FAD SYNTHASE"/>
    <property type="match status" value="1"/>
</dbReference>
<dbReference type="InterPro" id="IPR004821">
    <property type="entry name" value="Cyt_trans-like"/>
</dbReference>
<dbReference type="NCBIfam" id="TIGR00125">
    <property type="entry name" value="cyt_tran_rel"/>
    <property type="match status" value="1"/>
</dbReference>
<protein>
    <recommendedName>
        <fullName evidence="3">Cytidyltransferase-like domain-containing protein</fullName>
    </recommendedName>
</protein>
<keyword evidence="1" id="KW-0808">Transferase</keyword>
<dbReference type="InterPro" id="IPR050385">
    <property type="entry name" value="Archaeal_FAD_synthase"/>
</dbReference>
<evidence type="ECO:0000313" key="4">
    <source>
        <dbReference type="EMBL" id="SVB99882.1"/>
    </source>
</evidence>
<feature type="non-terminal residue" evidence="4">
    <location>
        <position position="170"/>
    </location>
</feature>
<evidence type="ECO:0000256" key="1">
    <source>
        <dbReference type="ARBA" id="ARBA00022679"/>
    </source>
</evidence>
<dbReference type="GO" id="GO:0016779">
    <property type="term" value="F:nucleotidyltransferase activity"/>
    <property type="evidence" value="ECO:0007669"/>
    <property type="project" value="UniProtKB-KW"/>
</dbReference>
<organism evidence="4">
    <name type="scientific">marine metagenome</name>
    <dbReference type="NCBI Taxonomy" id="408172"/>
    <lineage>
        <taxon>unclassified sequences</taxon>
        <taxon>metagenomes</taxon>
        <taxon>ecological metagenomes</taxon>
    </lineage>
</organism>
<feature type="domain" description="Cytidyltransferase-like" evidence="3">
    <location>
        <begin position="6"/>
        <end position="104"/>
    </location>
</feature>
<dbReference type="Pfam" id="PF01467">
    <property type="entry name" value="CTP_transf_like"/>
    <property type="match status" value="1"/>
</dbReference>